<evidence type="ECO:0000313" key="2">
    <source>
        <dbReference type="Proteomes" id="UP000254863"/>
    </source>
</evidence>
<reference evidence="1 2" key="1">
    <citation type="submission" date="2018-06" db="EMBL/GenBank/DDBJ databases">
        <authorList>
            <consortium name="Pathogen Informatics"/>
            <person name="Doyle S."/>
        </authorList>
    </citation>
    <scope>NUCLEOTIDE SEQUENCE [LARGE SCALE GENOMIC DNA]</scope>
    <source>
        <strain evidence="1 2">NCTC11685</strain>
    </source>
</reference>
<dbReference type="GO" id="GO:0005737">
    <property type="term" value="C:cytoplasm"/>
    <property type="evidence" value="ECO:0007669"/>
    <property type="project" value="InterPro"/>
</dbReference>
<dbReference type="InterPro" id="IPR036381">
    <property type="entry name" value="Tus_dom1"/>
</dbReference>
<dbReference type="GO" id="GO:0006274">
    <property type="term" value="P:DNA replication termination"/>
    <property type="evidence" value="ECO:0007669"/>
    <property type="project" value="InterPro"/>
</dbReference>
<dbReference type="InterPro" id="IPR036384">
    <property type="entry name" value="Tus_sf"/>
</dbReference>
<gene>
    <name evidence="1" type="ORF">NCTC11685_08304</name>
</gene>
<name>A0A7H4PRB1_9ENTR</name>
<dbReference type="AlphaFoldDB" id="A0A7H4PRB1"/>
<protein>
    <submittedName>
        <fullName evidence="1">Putative DNA replication terminus site-binding protein</fullName>
    </submittedName>
</protein>
<dbReference type="Proteomes" id="UP000254863">
    <property type="component" value="Unassembled WGS sequence"/>
</dbReference>
<sequence length="72" mass="8313">MNTDFAHYNEEQLRKLGELHSLLRHSDIGSSYLATLPEPRSVEELNPPQEINVTHSVPDVDTLVDIYRQQRV</sequence>
<dbReference type="SUPFAM" id="SSF56596">
    <property type="entry name" value="Replication terminator protein (Tus)"/>
    <property type="match status" value="1"/>
</dbReference>
<evidence type="ECO:0000313" key="1">
    <source>
        <dbReference type="EMBL" id="STW80934.1"/>
    </source>
</evidence>
<organism evidence="1 2">
    <name type="scientific">Klebsiella michiganensis</name>
    <dbReference type="NCBI Taxonomy" id="1134687"/>
    <lineage>
        <taxon>Bacteria</taxon>
        <taxon>Pseudomonadati</taxon>
        <taxon>Pseudomonadota</taxon>
        <taxon>Gammaproteobacteria</taxon>
        <taxon>Enterobacterales</taxon>
        <taxon>Enterobacteriaceae</taxon>
        <taxon>Klebsiella/Raoultella group</taxon>
        <taxon>Klebsiella</taxon>
    </lineage>
</organism>
<accession>A0A7H4PRB1</accession>
<proteinExistence type="predicted"/>
<dbReference type="GO" id="GO:0003677">
    <property type="term" value="F:DNA binding"/>
    <property type="evidence" value="ECO:0007669"/>
    <property type="project" value="InterPro"/>
</dbReference>
<comment type="caution">
    <text evidence="1">The sequence shown here is derived from an EMBL/GenBank/DDBJ whole genome shotgun (WGS) entry which is preliminary data.</text>
</comment>
<dbReference type="EMBL" id="UGMS01000008">
    <property type="protein sequence ID" value="STW80934.1"/>
    <property type="molecule type" value="Genomic_DNA"/>
</dbReference>
<dbReference type="Gene3D" id="3.50.14.10">
    <property type="entry name" value="Replication terminator Tus, domain 1 superfamily/Replication terminator Tus"/>
    <property type="match status" value="1"/>
</dbReference>